<dbReference type="PANTHER" id="PTHR46796:SF12">
    <property type="entry name" value="HTH-TYPE DNA-BINDING TRANSCRIPTIONAL ACTIVATOR EUTR"/>
    <property type="match status" value="1"/>
</dbReference>
<evidence type="ECO:0000313" key="6">
    <source>
        <dbReference type="EMBL" id="GAA0266191.1"/>
    </source>
</evidence>
<organism evidence="6 7">
    <name type="scientific">Cryptosporangium japonicum</name>
    <dbReference type="NCBI Taxonomy" id="80872"/>
    <lineage>
        <taxon>Bacteria</taxon>
        <taxon>Bacillati</taxon>
        <taxon>Actinomycetota</taxon>
        <taxon>Actinomycetes</taxon>
        <taxon>Cryptosporangiales</taxon>
        <taxon>Cryptosporangiaceae</taxon>
        <taxon>Cryptosporangium</taxon>
    </lineage>
</organism>
<keyword evidence="1" id="KW-0805">Transcription regulation</keyword>
<evidence type="ECO:0000256" key="2">
    <source>
        <dbReference type="ARBA" id="ARBA00023125"/>
    </source>
</evidence>
<dbReference type="InterPro" id="IPR050204">
    <property type="entry name" value="AraC_XylS_family_regulators"/>
</dbReference>
<dbReference type="Gene3D" id="1.10.10.60">
    <property type="entry name" value="Homeodomain-like"/>
    <property type="match status" value="1"/>
</dbReference>
<dbReference type="Proteomes" id="UP001500967">
    <property type="component" value="Unassembled WGS sequence"/>
</dbReference>
<dbReference type="InterPro" id="IPR018060">
    <property type="entry name" value="HTH_AraC"/>
</dbReference>
<dbReference type="InterPro" id="IPR018062">
    <property type="entry name" value="HTH_AraC-typ_CS"/>
</dbReference>
<sequence length="268" mass="29117">MDSAPRAGKDGGLKTPTPGAVRRHEYATSDPREARELIDNLFGGRLQLKASRDTSWEASVRMLDAGTFSVTLRQSLVLDVAAGTSAENTPWRFTATQATPRDAARWRQVTRFVEDLLGEPEAAASPLLLGSAARLLAATAVTVFPNTLVPETTPADRLDAHPATLRRAVAYLEANPDLDLAVADIARAACVTPRAVQLAFRRHLSTTPMAYLRRVRLDHAHRALLAANPRDTTVGAIAARYGFADHSRFAAIYRQTYGVLPSSSLHDR</sequence>
<evidence type="ECO:0000256" key="4">
    <source>
        <dbReference type="SAM" id="MobiDB-lite"/>
    </source>
</evidence>
<evidence type="ECO:0000256" key="3">
    <source>
        <dbReference type="ARBA" id="ARBA00023163"/>
    </source>
</evidence>
<feature type="domain" description="HTH araC/xylS-type" evidence="5">
    <location>
        <begin position="166"/>
        <end position="267"/>
    </location>
</feature>
<accession>A0ABN0UYD5</accession>
<dbReference type="PROSITE" id="PS00041">
    <property type="entry name" value="HTH_ARAC_FAMILY_1"/>
    <property type="match status" value="1"/>
</dbReference>
<keyword evidence="2" id="KW-0238">DNA-binding</keyword>
<evidence type="ECO:0000313" key="7">
    <source>
        <dbReference type="Proteomes" id="UP001500967"/>
    </source>
</evidence>
<dbReference type="EMBL" id="BAAAGX010000025">
    <property type="protein sequence ID" value="GAA0266191.1"/>
    <property type="molecule type" value="Genomic_DNA"/>
</dbReference>
<protein>
    <recommendedName>
        <fullName evidence="5">HTH araC/xylS-type domain-containing protein</fullName>
    </recommendedName>
</protein>
<evidence type="ECO:0000259" key="5">
    <source>
        <dbReference type="PROSITE" id="PS01124"/>
    </source>
</evidence>
<keyword evidence="7" id="KW-1185">Reference proteome</keyword>
<dbReference type="SUPFAM" id="SSF46689">
    <property type="entry name" value="Homeodomain-like"/>
    <property type="match status" value="2"/>
</dbReference>
<name>A0ABN0UYD5_9ACTN</name>
<dbReference type="SMART" id="SM00342">
    <property type="entry name" value="HTH_ARAC"/>
    <property type="match status" value="1"/>
</dbReference>
<dbReference type="PROSITE" id="PS01124">
    <property type="entry name" value="HTH_ARAC_FAMILY_2"/>
    <property type="match status" value="1"/>
</dbReference>
<feature type="region of interest" description="Disordered" evidence="4">
    <location>
        <begin position="1"/>
        <end position="30"/>
    </location>
</feature>
<gene>
    <name evidence="6" type="ORF">GCM10009539_61200</name>
</gene>
<proteinExistence type="predicted"/>
<evidence type="ECO:0000256" key="1">
    <source>
        <dbReference type="ARBA" id="ARBA00023015"/>
    </source>
</evidence>
<reference evidence="6 7" key="1">
    <citation type="journal article" date="2019" name="Int. J. Syst. Evol. Microbiol.">
        <title>The Global Catalogue of Microorganisms (GCM) 10K type strain sequencing project: providing services to taxonomists for standard genome sequencing and annotation.</title>
        <authorList>
            <consortium name="The Broad Institute Genomics Platform"/>
            <consortium name="The Broad Institute Genome Sequencing Center for Infectious Disease"/>
            <person name="Wu L."/>
            <person name="Ma J."/>
        </authorList>
    </citation>
    <scope>NUCLEOTIDE SEQUENCE [LARGE SCALE GENOMIC DNA]</scope>
    <source>
        <strain evidence="6 7">JCM 10425</strain>
    </source>
</reference>
<dbReference type="PANTHER" id="PTHR46796">
    <property type="entry name" value="HTH-TYPE TRANSCRIPTIONAL ACTIVATOR RHAS-RELATED"/>
    <property type="match status" value="1"/>
</dbReference>
<keyword evidence="3" id="KW-0804">Transcription</keyword>
<dbReference type="Pfam" id="PF12833">
    <property type="entry name" value="HTH_18"/>
    <property type="match status" value="1"/>
</dbReference>
<comment type="caution">
    <text evidence="6">The sequence shown here is derived from an EMBL/GenBank/DDBJ whole genome shotgun (WGS) entry which is preliminary data.</text>
</comment>
<dbReference type="InterPro" id="IPR009057">
    <property type="entry name" value="Homeodomain-like_sf"/>
</dbReference>